<evidence type="ECO:0008006" key="3">
    <source>
        <dbReference type="Google" id="ProtNLM"/>
    </source>
</evidence>
<protein>
    <recommendedName>
        <fullName evidence="3">PIG-L family deacetylase</fullName>
    </recommendedName>
</protein>
<dbReference type="Proteomes" id="UP000229896">
    <property type="component" value="Unassembled WGS sequence"/>
</dbReference>
<comment type="caution">
    <text evidence="1">The sequence shown here is derived from an EMBL/GenBank/DDBJ whole genome shotgun (WGS) entry which is preliminary data.</text>
</comment>
<dbReference type="Pfam" id="PF02585">
    <property type="entry name" value="PIG-L"/>
    <property type="match status" value="1"/>
</dbReference>
<dbReference type="Gene3D" id="3.40.50.10320">
    <property type="entry name" value="LmbE-like"/>
    <property type="match status" value="1"/>
</dbReference>
<gene>
    <name evidence="1" type="ORF">COT12_02960</name>
</gene>
<dbReference type="AlphaFoldDB" id="A0A2M6YBJ8"/>
<evidence type="ECO:0000313" key="1">
    <source>
        <dbReference type="EMBL" id="PIU24081.1"/>
    </source>
</evidence>
<dbReference type="SUPFAM" id="SSF102588">
    <property type="entry name" value="LmbE-like"/>
    <property type="match status" value="1"/>
</dbReference>
<dbReference type="InterPro" id="IPR024078">
    <property type="entry name" value="LmbE-like_dom_sf"/>
</dbReference>
<reference evidence="2" key="1">
    <citation type="submission" date="2017-09" db="EMBL/GenBank/DDBJ databases">
        <title>Depth-based differentiation of microbial function through sediment-hosted aquifers and enrichment of novel symbionts in the deep terrestrial subsurface.</title>
        <authorList>
            <person name="Probst A.J."/>
            <person name="Ladd B."/>
            <person name="Jarett J.K."/>
            <person name="Geller-Mcgrath D.E."/>
            <person name="Sieber C.M.K."/>
            <person name="Emerson J.B."/>
            <person name="Anantharaman K."/>
            <person name="Thomas B.C."/>
            <person name="Malmstrom R."/>
            <person name="Stieglmeier M."/>
            <person name="Klingl A."/>
            <person name="Woyke T."/>
            <person name="Ryan C.M."/>
            <person name="Banfield J.F."/>
        </authorList>
    </citation>
    <scope>NUCLEOTIDE SEQUENCE [LARGE SCALE GENOMIC DNA]</scope>
</reference>
<sequence>MKIFAWFRKNIILIFILAAIISAGEYYLYIRRFSSLPDSAAGFLENVYQPLASDRVLIFSPHFDDETIAAGGYIQRAESQKSTVEIVAVTDSNRHKIGGIRQQEFINAVGTFGIREDQLKFLGLPDYFLSKSISSADLEDKFNVEIASFKPTIIIYPDPDDENRDHQFIGQVMNNILSDRTDIYAYTYIVHFKYYPQPVGLHLDKHLMPPIKLLDFSHSWQKFDLTSAEENQKEKALEIYKSQLRTPLLHDLLVSMVRENELFSAHNSPTSK</sequence>
<dbReference type="GO" id="GO:0016811">
    <property type="term" value="F:hydrolase activity, acting on carbon-nitrogen (but not peptide) bonds, in linear amides"/>
    <property type="evidence" value="ECO:0007669"/>
    <property type="project" value="TreeGrafter"/>
</dbReference>
<organism evidence="1 2">
    <name type="scientific">Candidatus Berkelbacteria bacterium CG08_land_8_20_14_0_20_39_8</name>
    <dbReference type="NCBI Taxonomy" id="1974511"/>
    <lineage>
        <taxon>Bacteria</taxon>
        <taxon>Candidatus Berkelbacteria</taxon>
    </lineage>
</organism>
<proteinExistence type="predicted"/>
<dbReference type="EMBL" id="PEXI01000093">
    <property type="protein sequence ID" value="PIU24081.1"/>
    <property type="molecule type" value="Genomic_DNA"/>
</dbReference>
<dbReference type="PANTHER" id="PTHR12993:SF29">
    <property type="entry name" value="BLR3841 PROTEIN"/>
    <property type="match status" value="1"/>
</dbReference>
<dbReference type="InterPro" id="IPR003737">
    <property type="entry name" value="GlcNAc_PI_deacetylase-related"/>
</dbReference>
<dbReference type="PANTHER" id="PTHR12993">
    <property type="entry name" value="N-ACETYLGLUCOSAMINYL-PHOSPHATIDYLINOSITOL DE-N-ACETYLASE-RELATED"/>
    <property type="match status" value="1"/>
</dbReference>
<name>A0A2M6YBJ8_9BACT</name>
<accession>A0A2M6YBJ8</accession>
<evidence type="ECO:0000313" key="2">
    <source>
        <dbReference type="Proteomes" id="UP000229896"/>
    </source>
</evidence>